<dbReference type="Proteomes" id="UP001214638">
    <property type="component" value="Unassembled WGS sequence"/>
</dbReference>
<name>A0AAD9PNK6_9APIC</name>
<proteinExistence type="predicted"/>
<sequence>MKHDILNENILDYVYNLLVQSIETRIVKENGTVKVNFAKETTLLEKTLGVSLQSDSIDNGTFNYNATLEDRHDVSPCDVKAVVAAATGDSGGELNESSRIPAILDNSIYLYSIAASLYNKGEIGDFCGNDDLDEQCNLLEPPPIPVTPEFRRYNAQASAIFDTFNPENPSFDTLHKDAIYKCLKEPRDFSNIKASLENPSSAINAFGDSAKDGRYYSLVRLLLSWYYSGYFTGRMEAMCNTT</sequence>
<dbReference type="KEGG" id="bdw:94335157"/>
<comment type="caution">
    <text evidence="1">The sequence shown here is derived from an EMBL/GenBank/DDBJ whole genome shotgun (WGS) entry which is preliminary data.</text>
</comment>
<organism evidence="1 2">
    <name type="scientific">Babesia duncani</name>
    <dbReference type="NCBI Taxonomy" id="323732"/>
    <lineage>
        <taxon>Eukaryota</taxon>
        <taxon>Sar</taxon>
        <taxon>Alveolata</taxon>
        <taxon>Apicomplexa</taxon>
        <taxon>Aconoidasida</taxon>
        <taxon>Piroplasmida</taxon>
        <taxon>Babesiidae</taxon>
        <taxon>Babesia</taxon>
    </lineage>
</organism>
<protein>
    <submittedName>
        <fullName evidence="1">Uncharacterized protein</fullName>
    </submittedName>
</protein>
<gene>
    <name evidence="1" type="ORF">BdWA1_000859</name>
</gene>
<dbReference type="AlphaFoldDB" id="A0AAD9PNK6"/>
<dbReference type="RefSeq" id="XP_067804698.1">
    <property type="nucleotide sequence ID" value="XM_067945907.1"/>
</dbReference>
<reference evidence="1" key="1">
    <citation type="journal article" date="2023" name="Nat. Microbiol.">
        <title>Babesia duncani multi-omics identifies virulence factors and drug targets.</title>
        <authorList>
            <person name="Singh P."/>
            <person name="Lonardi S."/>
            <person name="Liang Q."/>
            <person name="Vydyam P."/>
            <person name="Khabirova E."/>
            <person name="Fang T."/>
            <person name="Gihaz S."/>
            <person name="Thekkiniath J."/>
            <person name="Munshi M."/>
            <person name="Abel S."/>
            <person name="Ciampossin L."/>
            <person name="Batugedara G."/>
            <person name="Gupta M."/>
            <person name="Lu X.M."/>
            <person name="Lenz T."/>
            <person name="Chakravarty S."/>
            <person name="Cornillot E."/>
            <person name="Hu Y."/>
            <person name="Ma W."/>
            <person name="Gonzalez L.M."/>
            <person name="Sanchez S."/>
            <person name="Estrada K."/>
            <person name="Sanchez-Flores A."/>
            <person name="Montero E."/>
            <person name="Harb O.S."/>
            <person name="Le Roch K.G."/>
            <person name="Mamoun C.B."/>
        </authorList>
    </citation>
    <scope>NUCLEOTIDE SEQUENCE</scope>
    <source>
        <strain evidence="1">WA1</strain>
    </source>
</reference>
<keyword evidence="2" id="KW-1185">Reference proteome</keyword>
<dbReference type="InterPro" id="IPR047313">
    <property type="entry name" value="SMN_C"/>
</dbReference>
<dbReference type="GeneID" id="94335157"/>
<accession>A0AAD9PNK6</accession>
<evidence type="ECO:0000313" key="2">
    <source>
        <dbReference type="Proteomes" id="UP001214638"/>
    </source>
</evidence>
<evidence type="ECO:0000313" key="1">
    <source>
        <dbReference type="EMBL" id="KAK2197856.1"/>
    </source>
</evidence>
<dbReference type="EMBL" id="JALLKP010000001">
    <property type="protein sequence ID" value="KAK2197856.1"/>
    <property type="molecule type" value="Genomic_DNA"/>
</dbReference>
<dbReference type="CDD" id="cd22852">
    <property type="entry name" value="SMN_C"/>
    <property type="match status" value="1"/>
</dbReference>